<dbReference type="STRING" id="51642.NSMM_300013"/>
<organism evidence="1 2">
    <name type="scientific">Nitrosomonas mobilis</name>
    <dbReference type="NCBI Taxonomy" id="51642"/>
    <lineage>
        <taxon>Bacteria</taxon>
        <taxon>Pseudomonadati</taxon>
        <taxon>Pseudomonadota</taxon>
        <taxon>Betaproteobacteria</taxon>
        <taxon>Nitrosomonadales</taxon>
        <taxon>Nitrosomonadaceae</taxon>
        <taxon>Nitrosomonas</taxon>
    </lineage>
</organism>
<dbReference type="AlphaFoldDB" id="A0A1G5SCG8"/>
<keyword evidence="2" id="KW-1185">Reference proteome</keyword>
<protein>
    <recommendedName>
        <fullName evidence="3">Transposase</fullName>
    </recommendedName>
</protein>
<accession>A0A1G5SCG8</accession>
<evidence type="ECO:0000313" key="1">
    <source>
        <dbReference type="EMBL" id="SCZ84894.1"/>
    </source>
</evidence>
<reference evidence="1 2" key="1">
    <citation type="submission" date="2016-10" db="EMBL/GenBank/DDBJ databases">
        <authorList>
            <person name="de Groot N.N."/>
        </authorList>
    </citation>
    <scope>NUCLEOTIDE SEQUENCE [LARGE SCALE GENOMIC DNA]</scope>
    <source>
        <strain evidence="1">1</strain>
    </source>
</reference>
<dbReference type="Proteomes" id="UP000198729">
    <property type="component" value="Unassembled WGS sequence"/>
</dbReference>
<gene>
    <name evidence="1" type="ORF">NSMM_300013</name>
</gene>
<proteinExistence type="predicted"/>
<sequence>MNYSATLIEDLPVRADVRRCGIDKNTSFRWRHRFLTLPVTTTANRWTPAALERENQFQRLMQTRLKILP</sequence>
<dbReference type="EMBL" id="FMWO01000037">
    <property type="protein sequence ID" value="SCZ84894.1"/>
    <property type="molecule type" value="Genomic_DNA"/>
</dbReference>
<evidence type="ECO:0008006" key="3">
    <source>
        <dbReference type="Google" id="ProtNLM"/>
    </source>
</evidence>
<evidence type="ECO:0000313" key="2">
    <source>
        <dbReference type="Proteomes" id="UP000198729"/>
    </source>
</evidence>
<name>A0A1G5SCG8_9PROT</name>